<keyword evidence="1" id="KW-0732">Signal</keyword>
<sequence length="155" mass="16488" precursor="true">MTKQRSRTRRSIQRLIPAVALALLAVCNSPVYALEDVEGSSLQDSCASLVSDPEGSAGISCASYLQGYLAATEGVILSGKRPSAFLVRALKTRGSRLSEASERELVGSYCLPQEASILDLAGKIIQVSDVQLPATASELVSQILEQHYLCAESES</sequence>
<evidence type="ECO:0008006" key="4">
    <source>
        <dbReference type="Google" id="ProtNLM"/>
    </source>
</evidence>
<dbReference type="STRING" id="1769779.AUP74_02502"/>
<dbReference type="OrthoDB" id="5733968at2"/>
<dbReference type="RefSeq" id="WP_145924396.1">
    <property type="nucleotide sequence ID" value="NZ_CP014143.1"/>
</dbReference>
<gene>
    <name evidence="2" type="ORF">AUP74_02502</name>
</gene>
<evidence type="ECO:0000313" key="2">
    <source>
        <dbReference type="EMBL" id="AOS97899.1"/>
    </source>
</evidence>
<dbReference type="Proteomes" id="UP000095672">
    <property type="component" value="Chromosome"/>
</dbReference>
<feature type="signal peptide" evidence="1">
    <location>
        <begin position="1"/>
        <end position="33"/>
    </location>
</feature>
<evidence type="ECO:0000256" key="1">
    <source>
        <dbReference type="SAM" id="SignalP"/>
    </source>
</evidence>
<dbReference type="AlphaFoldDB" id="A0A1C9W9S4"/>
<proteinExistence type="predicted"/>
<reference evidence="3" key="1">
    <citation type="submission" date="2016-01" db="EMBL/GenBank/DDBJ databases">
        <title>Complete genome sequence of Microbulbifer sp. CCB-MM1, a halophile isolated from Matang Mangrove Forest, Perak.</title>
        <authorList>
            <person name="Moh T.H."/>
            <person name="Dinesh B."/>
            <person name="Lau N.-S."/>
            <person name="Go F."/>
            <person name="Alexander Chong S.-C."/>
        </authorList>
    </citation>
    <scope>NUCLEOTIDE SEQUENCE [LARGE SCALE GENOMIC DNA]</scope>
    <source>
        <strain evidence="3">CCB-MM1</strain>
    </source>
</reference>
<feature type="chain" id="PRO_5008895605" description="Rap1a immunity protein domain-containing protein" evidence="1">
    <location>
        <begin position="34"/>
        <end position="155"/>
    </location>
</feature>
<keyword evidence="3" id="KW-1185">Reference proteome</keyword>
<name>A0A1C9W9S4_9GAMM</name>
<accession>A0A1C9W9S4</accession>
<protein>
    <recommendedName>
        <fullName evidence="4">Rap1a immunity protein domain-containing protein</fullName>
    </recommendedName>
</protein>
<dbReference type="EMBL" id="CP014143">
    <property type="protein sequence ID" value="AOS97899.1"/>
    <property type="molecule type" value="Genomic_DNA"/>
</dbReference>
<dbReference type="KEGG" id="micc:AUP74_02502"/>
<organism evidence="2 3">
    <name type="scientific">Microbulbifer aggregans</name>
    <dbReference type="NCBI Taxonomy" id="1769779"/>
    <lineage>
        <taxon>Bacteria</taxon>
        <taxon>Pseudomonadati</taxon>
        <taxon>Pseudomonadota</taxon>
        <taxon>Gammaproteobacteria</taxon>
        <taxon>Cellvibrionales</taxon>
        <taxon>Microbulbiferaceae</taxon>
        <taxon>Microbulbifer</taxon>
    </lineage>
</organism>
<evidence type="ECO:0000313" key="3">
    <source>
        <dbReference type="Proteomes" id="UP000095672"/>
    </source>
</evidence>